<feature type="binding site" evidence="1">
    <location>
        <position position="379"/>
    </location>
    <ligand>
        <name>Mg(2+)</name>
        <dbReference type="ChEBI" id="CHEBI:18420"/>
    </ligand>
</feature>
<feature type="binding site" evidence="1">
    <location>
        <position position="69"/>
    </location>
    <ligand>
        <name>Ni(2+)</name>
        <dbReference type="ChEBI" id="CHEBI:49786"/>
    </ligand>
</feature>
<proteinExistence type="predicted"/>
<feature type="binding site" evidence="1">
    <location>
        <position position="72"/>
    </location>
    <ligand>
        <name>Fe cation</name>
        <dbReference type="ChEBI" id="CHEBI:24875"/>
    </ligand>
</feature>
<evidence type="ECO:0000313" key="2">
    <source>
        <dbReference type="EMBL" id="PIS38855.1"/>
    </source>
</evidence>
<dbReference type="InterPro" id="IPR029014">
    <property type="entry name" value="NiFe-Hase_large"/>
</dbReference>
<dbReference type="Proteomes" id="UP000229390">
    <property type="component" value="Unassembled WGS sequence"/>
</dbReference>
<dbReference type="EMBL" id="PEYE01000027">
    <property type="protein sequence ID" value="PIS38855.1"/>
    <property type="molecule type" value="Genomic_DNA"/>
</dbReference>
<protein>
    <recommendedName>
        <fullName evidence="4">Ni/Fe hydrogenase subunit alpha</fullName>
    </recommendedName>
</protein>
<keyword evidence="1" id="KW-0408">Iron</keyword>
<comment type="cofactor">
    <cofactor evidence="1">
        <name>Ni(2+)</name>
        <dbReference type="ChEBI" id="CHEBI:49786"/>
    </cofactor>
</comment>
<evidence type="ECO:0000313" key="3">
    <source>
        <dbReference type="Proteomes" id="UP000229390"/>
    </source>
</evidence>
<comment type="cofactor">
    <cofactor evidence="1">
        <name>Fe cation</name>
        <dbReference type="ChEBI" id="CHEBI:24875"/>
    </cofactor>
</comment>
<keyword evidence="1" id="KW-0479">Metal-binding</keyword>
<keyword evidence="1" id="KW-0533">Nickel</keyword>
<organism evidence="2 3">
    <name type="scientific">Candidatus Nealsonbacteria bacterium CG08_land_8_20_14_0_20_43_11</name>
    <dbReference type="NCBI Taxonomy" id="1974706"/>
    <lineage>
        <taxon>Bacteria</taxon>
        <taxon>Candidatus Nealsoniibacteriota</taxon>
    </lineage>
</organism>
<evidence type="ECO:0000256" key="1">
    <source>
        <dbReference type="PIRSR" id="PIRSR601501-1"/>
    </source>
</evidence>
<gene>
    <name evidence="2" type="ORF">COT34_01575</name>
</gene>
<dbReference type="GO" id="GO:0016151">
    <property type="term" value="F:nickel cation binding"/>
    <property type="evidence" value="ECO:0007669"/>
    <property type="project" value="InterPro"/>
</dbReference>
<feature type="binding site" evidence="1">
    <location>
        <position position="50"/>
    </location>
    <ligand>
        <name>Mg(2+)</name>
        <dbReference type="ChEBI" id="CHEBI:18420"/>
    </ligand>
</feature>
<sequence>MEFKLIFMSELAIPHIHKIEGKAGFWAEVTKKGEVHDLKINTLLGLRQIEGILIGRRFWEVPLIAARICGICPVVHVLNCCAAIENAFNLTVSETVILLRKLILASQIIQSHTLHLFFMTLADFSNIENDFDVLKRFPKEAKASLAIRDFSLKATKIIGGRAIHPMSLRVGGFTKLPKKEHLESLLNDYPLVLESALVLAKLFEKLDYPVLERKTEFLSTLSKSEYPLYWAPQVMIAGKALSVGNFYSNQIEEDLKNPPVKKVKYQEKPYMLGAIARIKNRADFLNPRATELLAEFQKERAGNFLNVFYNPFYQAVEVVHFLEETEKLIKILKEKDFTKTPKEFKINKGSGLSAMEAPRGTLFTYVEVGNDGKVLDCNIITPTAQFLYNLEEDLKDYLPQIAKFSHEEKVKKIRALVRVYDPCISCATQ</sequence>
<dbReference type="PANTHER" id="PTHR43600:SF4">
    <property type="entry name" value="CYTOSOLIC NIFE-HYDROGENASE, ALPHA SUBUNIT"/>
    <property type="match status" value="1"/>
</dbReference>
<comment type="caution">
    <text evidence="2">The sequence shown here is derived from an EMBL/GenBank/DDBJ whole genome shotgun (WGS) entry which is preliminary data.</text>
</comment>
<accession>A0A2M6T113</accession>
<dbReference type="SUPFAM" id="SSF56762">
    <property type="entry name" value="HydB/Nqo4-like"/>
    <property type="match status" value="1"/>
</dbReference>
<dbReference type="Pfam" id="PF00374">
    <property type="entry name" value="NiFeSe_Hases"/>
    <property type="match status" value="1"/>
</dbReference>
<feature type="binding site" evidence="1">
    <location>
        <position position="423"/>
    </location>
    <ligand>
        <name>Ni(2+)</name>
        <dbReference type="ChEBI" id="CHEBI:49786"/>
    </ligand>
</feature>
<reference evidence="3" key="1">
    <citation type="submission" date="2017-09" db="EMBL/GenBank/DDBJ databases">
        <title>Depth-based differentiation of microbial function through sediment-hosted aquifers and enrichment of novel symbionts in the deep terrestrial subsurface.</title>
        <authorList>
            <person name="Probst A.J."/>
            <person name="Ladd B."/>
            <person name="Jarett J.K."/>
            <person name="Geller-Mcgrath D.E."/>
            <person name="Sieber C.M.K."/>
            <person name="Emerson J.B."/>
            <person name="Anantharaman K."/>
            <person name="Thomas B.C."/>
            <person name="Malmstrom R."/>
            <person name="Stieglmeier M."/>
            <person name="Klingl A."/>
            <person name="Woyke T."/>
            <person name="Ryan C.M."/>
            <person name="Banfield J.F."/>
        </authorList>
    </citation>
    <scope>NUCLEOTIDE SEQUENCE [LARGE SCALE GENOMIC DNA]</scope>
</reference>
<feature type="binding site" evidence="1">
    <location>
        <position position="72"/>
    </location>
    <ligand>
        <name>Ni(2+)</name>
        <dbReference type="ChEBI" id="CHEBI:49786"/>
    </ligand>
</feature>
<name>A0A2M6T113_9BACT</name>
<dbReference type="AlphaFoldDB" id="A0A2M6T113"/>
<keyword evidence="1" id="KW-0460">Magnesium</keyword>
<dbReference type="PANTHER" id="PTHR43600">
    <property type="entry name" value="COENZYME F420 HYDROGENASE, SUBUNIT ALPHA"/>
    <property type="match status" value="1"/>
</dbReference>
<dbReference type="Gene3D" id="1.10.645.10">
    <property type="entry name" value="Cytochrome-c3 Hydrogenase, chain B"/>
    <property type="match status" value="1"/>
</dbReference>
<evidence type="ECO:0008006" key="4">
    <source>
        <dbReference type="Google" id="ProtNLM"/>
    </source>
</evidence>
<dbReference type="InterPro" id="IPR001501">
    <property type="entry name" value="Ni-dep_hyd_lsu"/>
</dbReference>
<feature type="binding site" evidence="1">
    <location>
        <position position="426"/>
    </location>
    <ligand>
        <name>Fe cation</name>
        <dbReference type="ChEBI" id="CHEBI:24875"/>
    </ligand>
</feature>